<dbReference type="AlphaFoldDB" id="A0A257SWW1"/>
<evidence type="ECO:0000313" key="8">
    <source>
        <dbReference type="Proteomes" id="UP000216779"/>
    </source>
</evidence>
<feature type="domain" description="Carrier" evidence="6">
    <location>
        <begin position="13"/>
        <end position="88"/>
    </location>
</feature>
<comment type="PTM">
    <text evidence="5">4'-phosphopantetheine is transferred from CoA to a specific serine of apo-ACP by acpS.</text>
</comment>
<dbReference type="InterPro" id="IPR020806">
    <property type="entry name" value="PKS_PP-bd"/>
</dbReference>
<keyword evidence="3" id="KW-0276">Fatty acid metabolism</keyword>
<evidence type="ECO:0000256" key="2">
    <source>
        <dbReference type="ARBA" id="ARBA00022553"/>
    </source>
</evidence>
<keyword evidence="3" id="KW-0963">Cytoplasm</keyword>
<dbReference type="GO" id="GO:0009245">
    <property type="term" value="P:lipid A biosynthetic process"/>
    <property type="evidence" value="ECO:0007669"/>
    <property type="project" value="TreeGrafter"/>
</dbReference>
<keyword evidence="2 3" id="KW-0597">Phosphoprotein</keyword>
<dbReference type="GO" id="GO:0005829">
    <property type="term" value="C:cytosol"/>
    <property type="evidence" value="ECO:0007669"/>
    <property type="project" value="TreeGrafter"/>
</dbReference>
<keyword evidence="3" id="KW-0275">Fatty acid biosynthesis</keyword>
<dbReference type="SMART" id="SM00823">
    <property type="entry name" value="PKS_PP"/>
    <property type="match status" value="1"/>
</dbReference>
<sequence>MMGHLKRIFMGTKAVADRVKRVIVEVLGVHEYEVTDAAIFVDDLGTDSLDTVELVMALEEEFDCDIPDNYATDLRTVGDVVNYFTSRTTPLVPN</sequence>
<comment type="caution">
    <text evidence="7">The sequence shown here is derived from an EMBL/GenBank/DDBJ whole genome shotgun (WGS) entry which is preliminary data.</text>
</comment>
<evidence type="ECO:0000259" key="6">
    <source>
        <dbReference type="PROSITE" id="PS50075"/>
    </source>
</evidence>
<protein>
    <recommendedName>
        <fullName evidence="3 4">Acyl carrier protein</fullName>
        <shortName evidence="3">ACP</shortName>
    </recommendedName>
</protein>
<dbReference type="InterPro" id="IPR009081">
    <property type="entry name" value="PP-bd_ACP"/>
</dbReference>
<evidence type="ECO:0000256" key="3">
    <source>
        <dbReference type="HAMAP-Rule" id="MF_01217"/>
    </source>
</evidence>
<dbReference type="Pfam" id="PF00550">
    <property type="entry name" value="PP-binding"/>
    <property type="match status" value="1"/>
</dbReference>
<accession>A0A257SWW1</accession>
<comment type="similarity">
    <text evidence="3">Belongs to the acyl carrier protein (ACP) family.</text>
</comment>
<dbReference type="NCBIfam" id="NF002151">
    <property type="entry name" value="PRK00982.1-5"/>
    <property type="match status" value="1"/>
</dbReference>
<dbReference type="GO" id="GO:0031177">
    <property type="term" value="F:phosphopantetheine binding"/>
    <property type="evidence" value="ECO:0007669"/>
    <property type="project" value="InterPro"/>
</dbReference>
<evidence type="ECO:0000256" key="1">
    <source>
        <dbReference type="ARBA" id="ARBA00022450"/>
    </source>
</evidence>
<dbReference type="Gene3D" id="1.10.1200.10">
    <property type="entry name" value="ACP-like"/>
    <property type="match status" value="1"/>
</dbReference>
<keyword evidence="1 3" id="KW-0596">Phosphopantetheine</keyword>
<evidence type="ECO:0000256" key="5">
    <source>
        <dbReference type="RuleBase" id="RU003545"/>
    </source>
</evidence>
<dbReference type="NCBIfam" id="NF002148">
    <property type="entry name" value="PRK00982.1-2"/>
    <property type="match status" value="1"/>
</dbReference>
<dbReference type="GO" id="GO:0016020">
    <property type="term" value="C:membrane"/>
    <property type="evidence" value="ECO:0007669"/>
    <property type="project" value="GOC"/>
</dbReference>
<evidence type="ECO:0000256" key="4">
    <source>
        <dbReference type="NCBIfam" id="TIGR00517"/>
    </source>
</evidence>
<dbReference type="PROSITE" id="PS50075">
    <property type="entry name" value="CARRIER"/>
    <property type="match status" value="1"/>
</dbReference>
<proteinExistence type="inferred from homology"/>
<dbReference type="UniPathway" id="UPA00094"/>
<comment type="function">
    <text evidence="3 5">Carrier of the growing fatty acid chain in fatty acid biosynthesis.</text>
</comment>
<evidence type="ECO:0000313" key="7">
    <source>
        <dbReference type="EMBL" id="OYV77669.1"/>
    </source>
</evidence>
<dbReference type="Proteomes" id="UP000216779">
    <property type="component" value="Unassembled WGS sequence"/>
</dbReference>
<dbReference type="NCBIfam" id="TIGR00517">
    <property type="entry name" value="acyl_carrier"/>
    <property type="match status" value="1"/>
</dbReference>
<dbReference type="PANTHER" id="PTHR20863">
    <property type="entry name" value="ACYL CARRIER PROTEIN"/>
    <property type="match status" value="1"/>
</dbReference>
<dbReference type="EMBL" id="NCBC01000389">
    <property type="protein sequence ID" value="OYV77669.1"/>
    <property type="molecule type" value="Genomic_DNA"/>
</dbReference>
<dbReference type="GO" id="GO:0000036">
    <property type="term" value="F:acyl carrier activity"/>
    <property type="evidence" value="ECO:0007669"/>
    <property type="project" value="UniProtKB-UniRule"/>
</dbReference>
<comment type="subcellular location">
    <subcellularLocation>
        <location evidence="3">Cytoplasm</location>
    </subcellularLocation>
</comment>
<name>A0A257SWW1_9PROT</name>
<keyword evidence="3" id="KW-0444">Lipid biosynthesis</keyword>
<feature type="modified residue" description="O-(pantetheine 4'-phosphoryl)serine" evidence="3">
    <location>
        <position position="48"/>
    </location>
</feature>
<dbReference type="InterPro" id="IPR036736">
    <property type="entry name" value="ACP-like_sf"/>
</dbReference>
<dbReference type="InterPro" id="IPR003231">
    <property type="entry name" value="ACP"/>
</dbReference>
<reference evidence="7 8" key="1">
    <citation type="submission" date="2017-03" db="EMBL/GenBank/DDBJ databases">
        <title>Lifting the veil on microbial sulfur biogeochemistry in mining wastewaters.</title>
        <authorList>
            <person name="Kantor R.S."/>
            <person name="Colenbrander Nelson T."/>
            <person name="Marshall S."/>
            <person name="Bennett D."/>
            <person name="Apte S."/>
            <person name="Camacho D."/>
            <person name="Thomas B.C."/>
            <person name="Warren L.A."/>
            <person name="Banfield J.F."/>
        </authorList>
    </citation>
    <scope>NUCLEOTIDE SEQUENCE [LARGE SCALE GENOMIC DNA]</scope>
    <source>
        <strain evidence="7">21-59-9</strain>
    </source>
</reference>
<comment type="PTM">
    <text evidence="3">4'-phosphopantetheine is transferred from CoA to a specific serine of apo-ACP by AcpS. This modification is essential for activity because fatty acids are bound in thioester linkage to the sulfhydryl of the prosthetic group.</text>
</comment>
<comment type="pathway">
    <text evidence="3 5">Lipid metabolism; fatty acid biosynthesis.</text>
</comment>
<dbReference type="PANTHER" id="PTHR20863:SF76">
    <property type="entry name" value="CARRIER DOMAIN-CONTAINING PROTEIN"/>
    <property type="match status" value="1"/>
</dbReference>
<dbReference type="GO" id="GO:0000035">
    <property type="term" value="F:acyl binding"/>
    <property type="evidence" value="ECO:0007669"/>
    <property type="project" value="TreeGrafter"/>
</dbReference>
<gene>
    <name evidence="3" type="primary">acpP</name>
    <name evidence="7" type="ORF">B7Z70_09885</name>
</gene>
<dbReference type="SUPFAM" id="SSF47336">
    <property type="entry name" value="ACP-like"/>
    <property type="match status" value="1"/>
</dbReference>
<keyword evidence="3" id="KW-0443">Lipid metabolism</keyword>
<organism evidence="7 8">
    <name type="scientific">Acidithiobacillus ferrivorans</name>
    <dbReference type="NCBI Taxonomy" id="160808"/>
    <lineage>
        <taxon>Bacteria</taxon>
        <taxon>Pseudomonadati</taxon>
        <taxon>Pseudomonadota</taxon>
        <taxon>Acidithiobacillia</taxon>
        <taxon>Acidithiobacillales</taxon>
        <taxon>Acidithiobacillaceae</taxon>
        <taxon>Acidithiobacillus</taxon>
    </lineage>
</organism>
<dbReference type="HAMAP" id="MF_01217">
    <property type="entry name" value="Acyl_carrier"/>
    <property type="match status" value="1"/>
</dbReference>
<dbReference type="NCBIfam" id="NF002150">
    <property type="entry name" value="PRK00982.1-4"/>
    <property type="match status" value="1"/>
</dbReference>